<feature type="compositionally biased region" description="Polar residues" evidence="1">
    <location>
        <begin position="408"/>
        <end position="421"/>
    </location>
</feature>
<comment type="caution">
    <text evidence="2">The sequence shown here is derived from an EMBL/GenBank/DDBJ whole genome shotgun (WGS) entry which is preliminary data.</text>
</comment>
<organism evidence="2 3">
    <name type="scientific">Triangularia verruculosa</name>
    <dbReference type="NCBI Taxonomy" id="2587418"/>
    <lineage>
        <taxon>Eukaryota</taxon>
        <taxon>Fungi</taxon>
        <taxon>Dikarya</taxon>
        <taxon>Ascomycota</taxon>
        <taxon>Pezizomycotina</taxon>
        <taxon>Sordariomycetes</taxon>
        <taxon>Sordariomycetidae</taxon>
        <taxon>Sordariales</taxon>
        <taxon>Podosporaceae</taxon>
        <taxon>Triangularia</taxon>
    </lineage>
</organism>
<evidence type="ECO:0000313" key="2">
    <source>
        <dbReference type="EMBL" id="KAK4199046.1"/>
    </source>
</evidence>
<proteinExistence type="predicted"/>
<accession>A0AAN6XEZ4</accession>
<protein>
    <submittedName>
        <fullName evidence="2">Uncharacterized protein</fullName>
    </submittedName>
</protein>
<dbReference type="AlphaFoldDB" id="A0AAN6XEZ4"/>
<gene>
    <name evidence="2" type="ORF">QBC40DRAFT_87088</name>
</gene>
<sequence>MTAIRIPSISELDLTPPATPSGTLIYGKLPGLQGPTSSITPPATPPASLAQMDLSIRVRPSLPLDQITAQMRPVPSSDQQIPSIRSLMNSVPAPNYRSLGGPFTAPPSPSGSIFSAVSWNEPATRSNSIPGPWMSGHYSPPLSRRGSSDGRSTVMTTSSGRSTPEFPVRSGRRNNSRAEPYSTKRVKDADVVGLAEGQTGEGKKVKRSNVKYTTEQQDFLIYRREDLNETWKEIKDAYVKQWPASNPDDNRKITGCQCIFYRQNLMVPLMNNTDEKMLILDPPPFVTANPAGSDPKYSGLTLNEDYAQYVVYKGVPHRLEEGKVRKTARQRLLLERSPEKLLEQQYDWLPRDYLAKAAEVASKRHMQRTQWLQQYGSHPAQWLDRSEPVENHARVAEGTYLYKMLRQPKSSQPEPTFQYQYRPSGDHQPLYRSHL</sequence>
<evidence type="ECO:0000256" key="1">
    <source>
        <dbReference type="SAM" id="MobiDB-lite"/>
    </source>
</evidence>
<name>A0AAN6XEZ4_9PEZI</name>
<dbReference type="Proteomes" id="UP001303160">
    <property type="component" value="Unassembled WGS sequence"/>
</dbReference>
<feature type="compositionally biased region" description="Polar residues" evidence="1">
    <location>
        <begin position="149"/>
        <end position="162"/>
    </location>
</feature>
<dbReference type="EMBL" id="MU863937">
    <property type="protein sequence ID" value="KAK4199046.1"/>
    <property type="molecule type" value="Genomic_DNA"/>
</dbReference>
<feature type="region of interest" description="Disordered" evidence="1">
    <location>
        <begin position="124"/>
        <end position="207"/>
    </location>
</feature>
<evidence type="ECO:0000313" key="3">
    <source>
        <dbReference type="Proteomes" id="UP001303160"/>
    </source>
</evidence>
<feature type="region of interest" description="Disordered" evidence="1">
    <location>
        <begin position="408"/>
        <end position="435"/>
    </location>
</feature>
<reference evidence="2" key="1">
    <citation type="journal article" date="2023" name="Mol. Phylogenet. Evol.">
        <title>Genome-scale phylogeny and comparative genomics of the fungal order Sordariales.</title>
        <authorList>
            <person name="Hensen N."/>
            <person name="Bonometti L."/>
            <person name="Westerberg I."/>
            <person name="Brannstrom I.O."/>
            <person name="Guillou S."/>
            <person name="Cros-Aarteil S."/>
            <person name="Calhoun S."/>
            <person name="Haridas S."/>
            <person name="Kuo A."/>
            <person name="Mondo S."/>
            <person name="Pangilinan J."/>
            <person name="Riley R."/>
            <person name="LaButti K."/>
            <person name="Andreopoulos B."/>
            <person name="Lipzen A."/>
            <person name="Chen C."/>
            <person name="Yan M."/>
            <person name="Daum C."/>
            <person name="Ng V."/>
            <person name="Clum A."/>
            <person name="Steindorff A."/>
            <person name="Ohm R.A."/>
            <person name="Martin F."/>
            <person name="Silar P."/>
            <person name="Natvig D.O."/>
            <person name="Lalanne C."/>
            <person name="Gautier V."/>
            <person name="Ament-Velasquez S.L."/>
            <person name="Kruys A."/>
            <person name="Hutchinson M.I."/>
            <person name="Powell A.J."/>
            <person name="Barry K."/>
            <person name="Miller A.N."/>
            <person name="Grigoriev I.V."/>
            <person name="Debuchy R."/>
            <person name="Gladieux P."/>
            <person name="Hiltunen Thoren M."/>
            <person name="Johannesson H."/>
        </authorList>
    </citation>
    <scope>NUCLEOTIDE SEQUENCE</scope>
    <source>
        <strain evidence="2">CBS 315.58</strain>
    </source>
</reference>
<keyword evidence="3" id="KW-1185">Reference proteome</keyword>
<reference evidence="2" key="2">
    <citation type="submission" date="2023-05" db="EMBL/GenBank/DDBJ databases">
        <authorList>
            <consortium name="Lawrence Berkeley National Laboratory"/>
            <person name="Steindorff A."/>
            <person name="Hensen N."/>
            <person name="Bonometti L."/>
            <person name="Westerberg I."/>
            <person name="Brannstrom I.O."/>
            <person name="Guillou S."/>
            <person name="Cros-Aarteil S."/>
            <person name="Calhoun S."/>
            <person name="Haridas S."/>
            <person name="Kuo A."/>
            <person name="Mondo S."/>
            <person name="Pangilinan J."/>
            <person name="Riley R."/>
            <person name="Labutti K."/>
            <person name="Andreopoulos B."/>
            <person name="Lipzen A."/>
            <person name="Chen C."/>
            <person name="Yanf M."/>
            <person name="Daum C."/>
            <person name="Ng V."/>
            <person name="Clum A."/>
            <person name="Ohm R."/>
            <person name="Martin F."/>
            <person name="Silar P."/>
            <person name="Natvig D."/>
            <person name="Lalanne C."/>
            <person name="Gautier V."/>
            <person name="Ament-Velasquez S.L."/>
            <person name="Kruys A."/>
            <person name="Hutchinson M.I."/>
            <person name="Powell A.J."/>
            <person name="Barry K."/>
            <person name="Miller A.N."/>
            <person name="Grigoriev I.V."/>
            <person name="Debuchy R."/>
            <person name="Gladieux P."/>
            <person name="Thoren M.H."/>
            <person name="Johannesson H."/>
        </authorList>
    </citation>
    <scope>NUCLEOTIDE SEQUENCE</scope>
    <source>
        <strain evidence="2">CBS 315.58</strain>
    </source>
</reference>